<reference evidence="1 2" key="1">
    <citation type="submission" date="2021-01" db="EMBL/GenBank/DDBJ databases">
        <title>Whole genome shotgun sequence of Planotetraspora phitsanulokensis NBRC 104273.</title>
        <authorList>
            <person name="Komaki H."/>
            <person name="Tamura T."/>
        </authorList>
    </citation>
    <scope>NUCLEOTIDE SEQUENCE [LARGE SCALE GENOMIC DNA]</scope>
    <source>
        <strain evidence="1 2">NBRC 104273</strain>
    </source>
</reference>
<dbReference type="AlphaFoldDB" id="A0A8J3XJ26"/>
<name>A0A8J3XJ26_9ACTN</name>
<evidence type="ECO:0000313" key="1">
    <source>
        <dbReference type="EMBL" id="GII41556.1"/>
    </source>
</evidence>
<evidence type="ECO:0000313" key="2">
    <source>
        <dbReference type="Proteomes" id="UP000622547"/>
    </source>
</evidence>
<accession>A0A8J3XJ26</accession>
<dbReference type="EMBL" id="BOOP01000034">
    <property type="protein sequence ID" value="GII41556.1"/>
    <property type="molecule type" value="Genomic_DNA"/>
</dbReference>
<comment type="caution">
    <text evidence="1">The sequence shown here is derived from an EMBL/GenBank/DDBJ whole genome shotgun (WGS) entry which is preliminary data.</text>
</comment>
<gene>
    <name evidence="1" type="ORF">Pph01_65590</name>
</gene>
<organism evidence="1 2">
    <name type="scientific">Planotetraspora phitsanulokensis</name>
    <dbReference type="NCBI Taxonomy" id="575192"/>
    <lineage>
        <taxon>Bacteria</taxon>
        <taxon>Bacillati</taxon>
        <taxon>Actinomycetota</taxon>
        <taxon>Actinomycetes</taxon>
        <taxon>Streptosporangiales</taxon>
        <taxon>Streptosporangiaceae</taxon>
        <taxon>Planotetraspora</taxon>
    </lineage>
</organism>
<proteinExistence type="predicted"/>
<dbReference type="Proteomes" id="UP000622547">
    <property type="component" value="Unassembled WGS sequence"/>
</dbReference>
<keyword evidence="2" id="KW-1185">Reference proteome</keyword>
<sequence>MVRGTGFCAGNAHKTACPEGRPFDRESKRGWRRCSTGEVTHSRNRYRRLRNMQPPVAVLAL</sequence>
<protein>
    <submittedName>
        <fullName evidence="1">Uncharacterized protein</fullName>
    </submittedName>
</protein>